<dbReference type="AlphaFoldDB" id="A0A133UC42"/>
<comment type="caution">
    <text evidence="11">The sequence shown here is derived from an EMBL/GenBank/DDBJ whole genome shotgun (WGS) entry which is preliminary data.</text>
</comment>
<dbReference type="EMBL" id="LHXJ01000001">
    <property type="protein sequence ID" value="KXA91739.1"/>
    <property type="molecule type" value="Genomic_DNA"/>
</dbReference>
<organism evidence="11 12">
    <name type="scientific">candidate division MSBL1 archaeon SCGC-AAA259A05</name>
    <dbReference type="NCBI Taxonomy" id="1698259"/>
    <lineage>
        <taxon>Archaea</taxon>
        <taxon>Methanobacteriati</taxon>
        <taxon>Methanobacteriota</taxon>
        <taxon>candidate division MSBL1</taxon>
    </lineage>
</organism>
<keyword evidence="8" id="KW-0472">Membrane</keyword>
<sequence length="382" mass="40082">MTIELPFIPALLLILLAAGAGRLLSLKINQPEIFGELILGMIIGNIIVLAPAAKGPVSDVAKMGIMLLLFLTGLSLDLERFKELVMPASGVAVGGVILPFILGYLVGINFGFTTEVALFMGASLVATSVGISASILQESGKLQTRTGTLIIDSAVADDVIGIVMMTVLFSLATTGALNLIDISSLVLFSVLFFVLSLTLGVIAIKEISQRIPIEKENLLLGGLIILLSFALITEEIGLAAVIGAFVAGLVTGQTRFVGPLTESVSLVGRGFFIPIFFVSTGMKFDLNEFTSIGFFAVVLVTLAIAGKIMGCGLGAKLFGFNNRESLAAGVAMVPRAEVALIIARFGLGNGVLDPDVFSTILVMVIVTTLLTPPVLWRILKET</sequence>
<comment type="subcellular location">
    <subcellularLocation>
        <location evidence="1">Membrane</location>
        <topology evidence="1">Multi-pass membrane protein</topology>
    </subcellularLocation>
</comment>
<dbReference type="Proteomes" id="UP000070163">
    <property type="component" value="Unassembled WGS sequence"/>
</dbReference>
<keyword evidence="5" id="KW-1133">Transmembrane helix</keyword>
<evidence type="ECO:0000256" key="7">
    <source>
        <dbReference type="ARBA" id="ARBA00023065"/>
    </source>
</evidence>
<keyword evidence="3" id="KW-0050">Antiport</keyword>
<keyword evidence="9" id="KW-0739">Sodium transport</keyword>
<keyword evidence="12" id="KW-1185">Reference proteome</keyword>
<dbReference type="PANTHER" id="PTHR43562:SF3">
    <property type="entry name" value="SODIUM ION_PROTON EXCHANGER (EUROFUNG)"/>
    <property type="match status" value="1"/>
</dbReference>
<dbReference type="Pfam" id="PF00999">
    <property type="entry name" value="Na_H_Exchanger"/>
    <property type="match status" value="1"/>
</dbReference>
<dbReference type="PANTHER" id="PTHR43562">
    <property type="entry name" value="NAPA-TYPE SODIUM/HYDROGEN ANTIPORTER"/>
    <property type="match status" value="1"/>
</dbReference>
<evidence type="ECO:0000313" key="11">
    <source>
        <dbReference type="EMBL" id="KXA91739.1"/>
    </source>
</evidence>
<accession>A0A133UC42</accession>
<evidence type="ECO:0000256" key="5">
    <source>
        <dbReference type="ARBA" id="ARBA00022989"/>
    </source>
</evidence>
<dbReference type="Gene3D" id="1.20.1530.20">
    <property type="match status" value="1"/>
</dbReference>
<gene>
    <name evidence="11" type="ORF">AKJ57_00195</name>
</gene>
<protein>
    <recommendedName>
        <fullName evidence="10">Cation/H+ exchanger transmembrane domain-containing protein</fullName>
    </recommendedName>
</protein>
<reference evidence="11 12" key="1">
    <citation type="journal article" date="2016" name="Sci. Rep.">
        <title>Metabolic traits of an uncultured archaeal lineage -MSBL1- from brine pools of the Red Sea.</title>
        <authorList>
            <person name="Mwirichia R."/>
            <person name="Alam I."/>
            <person name="Rashid M."/>
            <person name="Vinu M."/>
            <person name="Ba-Alawi W."/>
            <person name="Anthony Kamau A."/>
            <person name="Kamanda Ngugi D."/>
            <person name="Goker M."/>
            <person name="Klenk H.P."/>
            <person name="Bajic V."/>
            <person name="Stingl U."/>
        </authorList>
    </citation>
    <scope>NUCLEOTIDE SEQUENCE [LARGE SCALE GENOMIC DNA]</scope>
    <source>
        <strain evidence="11">SCGC-AAA259A05</strain>
    </source>
</reference>
<evidence type="ECO:0000256" key="3">
    <source>
        <dbReference type="ARBA" id="ARBA00022449"/>
    </source>
</evidence>
<feature type="domain" description="Cation/H+ exchanger transmembrane" evidence="10">
    <location>
        <begin position="16"/>
        <end position="375"/>
    </location>
</feature>
<keyword evidence="4" id="KW-0812">Transmembrane</keyword>
<dbReference type="GO" id="GO:1902600">
    <property type="term" value="P:proton transmembrane transport"/>
    <property type="evidence" value="ECO:0007669"/>
    <property type="project" value="InterPro"/>
</dbReference>
<evidence type="ECO:0000259" key="10">
    <source>
        <dbReference type="Pfam" id="PF00999"/>
    </source>
</evidence>
<evidence type="ECO:0000256" key="2">
    <source>
        <dbReference type="ARBA" id="ARBA00022448"/>
    </source>
</evidence>
<dbReference type="GO" id="GO:0016020">
    <property type="term" value="C:membrane"/>
    <property type="evidence" value="ECO:0007669"/>
    <property type="project" value="UniProtKB-SubCell"/>
</dbReference>
<dbReference type="GO" id="GO:0006814">
    <property type="term" value="P:sodium ion transport"/>
    <property type="evidence" value="ECO:0007669"/>
    <property type="project" value="UniProtKB-KW"/>
</dbReference>
<name>A0A133UC42_9EURY</name>
<dbReference type="InterPro" id="IPR038770">
    <property type="entry name" value="Na+/solute_symporter_sf"/>
</dbReference>
<evidence type="ECO:0000256" key="8">
    <source>
        <dbReference type="ARBA" id="ARBA00023136"/>
    </source>
</evidence>
<dbReference type="InterPro" id="IPR006153">
    <property type="entry name" value="Cation/H_exchanger_TM"/>
</dbReference>
<evidence type="ECO:0000256" key="1">
    <source>
        <dbReference type="ARBA" id="ARBA00004141"/>
    </source>
</evidence>
<keyword evidence="6" id="KW-0915">Sodium</keyword>
<evidence type="ECO:0000256" key="9">
    <source>
        <dbReference type="ARBA" id="ARBA00023201"/>
    </source>
</evidence>
<evidence type="ECO:0000256" key="6">
    <source>
        <dbReference type="ARBA" id="ARBA00023053"/>
    </source>
</evidence>
<proteinExistence type="predicted"/>
<keyword evidence="7" id="KW-0406">Ion transport</keyword>
<keyword evidence="2" id="KW-0813">Transport</keyword>
<evidence type="ECO:0000313" key="12">
    <source>
        <dbReference type="Proteomes" id="UP000070163"/>
    </source>
</evidence>
<dbReference type="GO" id="GO:0015297">
    <property type="term" value="F:antiporter activity"/>
    <property type="evidence" value="ECO:0007669"/>
    <property type="project" value="UniProtKB-KW"/>
</dbReference>
<evidence type="ECO:0000256" key="4">
    <source>
        <dbReference type="ARBA" id="ARBA00022692"/>
    </source>
</evidence>